<dbReference type="EMBL" id="CP022521">
    <property type="protein sequence ID" value="ASO22459.1"/>
    <property type="molecule type" value="Genomic_DNA"/>
</dbReference>
<reference evidence="3 4" key="1">
    <citation type="submission" date="2017-07" db="EMBL/GenBank/DDBJ databases">
        <title>Complete genome sequence of Actinoalloteichus hoggarensis DSM 45943, type strain of Actinoalloteichus hoggarensis.</title>
        <authorList>
            <person name="Ruckert C."/>
            <person name="Nouioui I."/>
            <person name="Willmese J."/>
            <person name="van Wezel G."/>
            <person name="Klenk H.-P."/>
            <person name="Kalinowski J."/>
            <person name="Zotchev S.B."/>
        </authorList>
    </citation>
    <scope>NUCLEOTIDE SEQUENCE [LARGE SCALE GENOMIC DNA]</scope>
    <source>
        <strain evidence="3 4">DSM 45943</strain>
    </source>
</reference>
<dbReference type="AlphaFoldDB" id="A0A221WAA4"/>
<organism evidence="3 4">
    <name type="scientific">Actinoalloteichus hoggarensis</name>
    <dbReference type="NCBI Taxonomy" id="1470176"/>
    <lineage>
        <taxon>Bacteria</taxon>
        <taxon>Bacillati</taxon>
        <taxon>Actinomycetota</taxon>
        <taxon>Actinomycetes</taxon>
        <taxon>Pseudonocardiales</taxon>
        <taxon>Pseudonocardiaceae</taxon>
        <taxon>Actinoalloteichus</taxon>
    </lineage>
</organism>
<sequence>MFVKTARASLGLALVLGLQLGSALPASGQETTGTEPSSAFALRAQGLLAVEPTPYLTGEHGFQQRSVADLSVANGLVRAGVLDTEVDTHRAEATVTDLRVGLAGALLSELGLGDLAATAVEATCDQGRGSTRLVGASLGGIALDASAAPNTGVDVPGLATVMLNRQVTGPDGSLTVTALSVEVAGLQSIDIASATCAAGADEPGTPEPTDPRPEPEVPGEEPETPETEGPGPEGPGAEGPGAEAPQPAPRPTPIRGHHPVTG</sequence>
<proteinExistence type="predicted"/>
<feature type="region of interest" description="Disordered" evidence="1">
    <location>
        <begin position="197"/>
        <end position="262"/>
    </location>
</feature>
<accession>A0A221WAA4</accession>
<keyword evidence="2" id="KW-0732">Signal</keyword>
<feature type="signal peptide" evidence="2">
    <location>
        <begin position="1"/>
        <end position="28"/>
    </location>
</feature>
<dbReference type="KEGG" id="ahg:AHOG_24265"/>
<feature type="chain" id="PRO_5043613082" evidence="2">
    <location>
        <begin position="29"/>
        <end position="262"/>
    </location>
</feature>
<dbReference type="Proteomes" id="UP000204221">
    <property type="component" value="Chromosome"/>
</dbReference>
<protein>
    <submittedName>
        <fullName evidence="3">Uncharacterized protein</fullName>
    </submittedName>
</protein>
<dbReference type="RefSeq" id="WP_093943412.1">
    <property type="nucleotide sequence ID" value="NZ_CP022521.1"/>
</dbReference>
<feature type="compositionally biased region" description="Acidic residues" evidence="1">
    <location>
        <begin position="217"/>
        <end position="226"/>
    </location>
</feature>
<gene>
    <name evidence="3" type="ORF">AHOG_24265</name>
</gene>
<keyword evidence="4" id="KW-1185">Reference proteome</keyword>
<dbReference type="OrthoDB" id="3626138at2"/>
<evidence type="ECO:0000256" key="1">
    <source>
        <dbReference type="SAM" id="MobiDB-lite"/>
    </source>
</evidence>
<name>A0A221WAA4_9PSEU</name>
<evidence type="ECO:0000256" key="2">
    <source>
        <dbReference type="SAM" id="SignalP"/>
    </source>
</evidence>
<evidence type="ECO:0000313" key="4">
    <source>
        <dbReference type="Proteomes" id="UP000204221"/>
    </source>
</evidence>
<evidence type="ECO:0000313" key="3">
    <source>
        <dbReference type="EMBL" id="ASO22459.1"/>
    </source>
</evidence>
<dbReference type="NCBIfam" id="NF040603">
    <property type="entry name" value="choice_anch_P"/>
    <property type="match status" value="1"/>
</dbReference>